<dbReference type="InterPro" id="IPR013658">
    <property type="entry name" value="SGL"/>
</dbReference>
<feature type="domain" description="HTH iclR-type" evidence="4">
    <location>
        <begin position="14"/>
        <end position="76"/>
    </location>
</feature>
<dbReference type="InterPro" id="IPR036390">
    <property type="entry name" value="WH_DNA-bd_sf"/>
</dbReference>
<proteinExistence type="inferred from homology"/>
<keyword evidence="3" id="KW-0804">Transcription</keyword>
<dbReference type="RefSeq" id="WP_377009019.1">
    <property type="nucleotide sequence ID" value="NZ_JBHSLV010000025.1"/>
</dbReference>
<evidence type="ECO:0000313" key="6">
    <source>
        <dbReference type="EMBL" id="MFC5393953.1"/>
    </source>
</evidence>
<feature type="domain" description="IclR-ED" evidence="5">
    <location>
        <begin position="77"/>
        <end position="254"/>
    </location>
</feature>
<name>A0ABW0H9M4_9HYPH</name>
<dbReference type="InterPro" id="IPR005471">
    <property type="entry name" value="Tscrpt_reg_IclR_N"/>
</dbReference>
<sequence>MAKITADLADTPGAQALTKGLDVLLAIGAADGPVRFGDIAEAVKMPAASLHRLLAALVSRNLIRYDRRRRRYEIGVRILELSRRSLDGSEIIRAAKPEMARLSRSAGLTILLMIRDGADVFVLDFDDPDPSYGRLVRLWRRSPVMETAAGRALLAAMPRENALELIAEIDPAAAGDARLMSELDMGKALGYVVCRPEVASGRVTVAAAIKDSERMPLAALVVMVDTPAAGVEELHDLGRMLVEAARRASSQIGVDLSAPYVMRQPAQPAASSVTALPTGRDFVGESPIWDDRRKKLFWVDVLAPALRWFDPADQQSGRIALPAITAGLALDRQGQLIGCGQGGFSLIDPDSGRVSALFNPETDRPDNRFNTAGVDPRGRIWAGTMALDQTPRRGRLYSIDHSLLSRRHPAPAGAPRNPVFSLDGSCMYVADADLAGVQVYDFDVEAGLCSNPRLLIEAEAGAGRPNGMTIDSEGHLWIAWVGGWSVRRYDPDGRLVEQVSLPVPMPTGCAFGGAGSHTLYVTNTYIRMPPGLTAEAPAAGQLLSIETRATGNAVLRCW</sequence>
<evidence type="ECO:0000256" key="1">
    <source>
        <dbReference type="ARBA" id="ARBA00008853"/>
    </source>
</evidence>
<comment type="caution">
    <text evidence="6">The sequence shown here is derived from an EMBL/GenBank/DDBJ whole genome shotgun (WGS) entry which is preliminary data.</text>
</comment>
<dbReference type="InterPro" id="IPR036388">
    <property type="entry name" value="WH-like_DNA-bd_sf"/>
</dbReference>
<dbReference type="Pfam" id="PF08450">
    <property type="entry name" value="SGL"/>
    <property type="match status" value="1"/>
</dbReference>
<evidence type="ECO:0000259" key="4">
    <source>
        <dbReference type="PROSITE" id="PS51077"/>
    </source>
</evidence>
<dbReference type="Gene3D" id="3.30.450.40">
    <property type="match status" value="1"/>
</dbReference>
<keyword evidence="2" id="KW-0805">Transcription regulation</keyword>
<dbReference type="Gene3D" id="1.10.10.10">
    <property type="entry name" value="Winged helix-like DNA-binding domain superfamily/Winged helix DNA-binding domain"/>
    <property type="match status" value="1"/>
</dbReference>
<dbReference type="InterPro" id="IPR005511">
    <property type="entry name" value="SMP-30"/>
</dbReference>
<dbReference type="PANTHER" id="PTHR10907">
    <property type="entry name" value="REGUCALCIN"/>
    <property type="match status" value="1"/>
</dbReference>
<reference evidence="7" key="1">
    <citation type="journal article" date="2019" name="Int. J. Syst. Evol. Microbiol.">
        <title>The Global Catalogue of Microorganisms (GCM) 10K type strain sequencing project: providing services to taxonomists for standard genome sequencing and annotation.</title>
        <authorList>
            <consortium name="The Broad Institute Genomics Platform"/>
            <consortium name="The Broad Institute Genome Sequencing Center for Infectious Disease"/>
            <person name="Wu L."/>
            <person name="Ma J."/>
        </authorList>
    </citation>
    <scope>NUCLEOTIDE SEQUENCE [LARGE SCALE GENOMIC DNA]</scope>
    <source>
        <strain evidence="7">CGMCC 1.16326</strain>
    </source>
</reference>
<dbReference type="PANTHER" id="PTHR10907:SF47">
    <property type="entry name" value="REGUCALCIN"/>
    <property type="match status" value="1"/>
</dbReference>
<evidence type="ECO:0000256" key="2">
    <source>
        <dbReference type="ARBA" id="ARBA00023015"/>
    </source>
</evidence>
<organism evidence="6 7">
    <name type="scientific">Bosea vestrisii</name>
    <dbReference type="NCBI Taxonomy" id="151416"/>
    <lineage>
        <taxon>Bacteria</taxon>
        <taxon>Pseudomonadati</taxon>
        <taxon>Pseudomonadota</taxon>
        <taxon>Alphaproteobacteria</taxon>
        <taxon>Hyphomicrobiales</taxon>
        <taxon>Boseaceae</taxon>
        <taxon>Bosea</taxon>
    </lineage>
</organism>
<dbReference type="PROSITE" id="PS51078">
    <property type="entry name" value="ICLR_ED"/>
    <property type="match status" value="1"/>
</dbReference>
<dbReference type="InterPro" id="IPR014757">
    <property type="entry name" value="Tscrpt_reg_IclR_C"/>
</dbReference>
<evidence type="ECO:0000259" key="5">
    <source>
        <dbReference type="PROSITE" id="PS51078"/>
    </source>
</evidence>
<dbReference type="EMBL" id="JBHSLV010000025">
    <property type="protein sequence ID" value="MFC5393953.1"/>
    <property type="molecule type" value="Genomic_DNA"/>
</dbReference>
<dbReference type="SUPFAM" id="SSF46785">
    <property type="entry name" value="Winged helix' DNA-binding domain"/>
    <property type="match status" value="1"/>
</dbReference>
<dbReference type="SUPFAM" id="SSF63829">
    <property type="entry name" value="Calcium-dependent phosphotriesterase"/>
    <property type="match status" value="1"/>
</dbReference>
<dbReference type="Proteomes" id="UP001596104">
    <property type="component" value="Unassembled WGS sequence"/>
</dbReference>
<dbReference type="Pfam" id="PF01614">
    <property type="entry name" value="IclR_C"/>
    <property type="match status" value="1"/>
</dbReference>
<gene>
    <name evidence="6" type="ORF">ACFPPC_15010</name>
</gene>
<comment type="similarity">
    <text evidence="1">Belongs to the SMP-30/CGR1 family.</text>
</comment>
<dbReference type="Gene3D" id="2.120.10.30">
    <property type="entry name" value="TolB, C-terminal domain"/>
    <property type="match status" value="1"/>
</dbReference>
<dbReference type="PRINTS" id="PR01790">
    <property type="entry name" value="SMP30FAMILY"/>
</dbReference>
<dbReference type="PROSITE" id="PS51077">
    <property type="entry name" value="HTH_ICLR"/>
    <property type="match status" value="1"/>
</dbReference>
<evidence type="ECO:0000256" key="3">
    <source>
        <dbReference type="ARBA" id="ARBA00023163"/>
    </source>
</evidence>
<dbReference type="InterPro" id="IPR029016">
    <property type="entry name" value="GAF-like_dom_sf"/>
</dbReference>
<accession>A0ABW0H9M4</accession>
<dbReference type="Pfam" id="PF09339">
    <property type="entry name" value="HTH_IclR"/>
    <property type="match status" value="1"/>
</dbReference>
<dbReference type="SUPFAM" id="SSF55781">
    <property type="entry name" value="GAF domain-like"/>
    <property type="match status" value="1"/>
</dbReference>
<keyword evidence="7" id="KW-1185">Reference proteome</keyword>
<evidence type="ECO:0000313" key="7">
    <source>
        <dbReference type="Proteomes" id="UP001596104"/>
    </source>
</evidence>
<protein>
    <submittedName>
        <fullName evidence="6">SMP-30/gluconolactonase/LRE family protein</fullName>
    </submittedName>
</protein>
<dbReference type="InterPro" id="IPR011042">
    <property type="entry name" value="6-blade_b-propeller_TolB-like"/>
</dbReference>
<dbReference type="SMART" id="SM00346">
    <property type="entry name" value="HTH_ICLR"/>
    <property type="match status" value="1"/>
</dbReference>